<evidence type="ECO:0000313" key="3">
    <source>
        <dbReference type="EMBL" id="APW43506.1"/>
    </source>
</evidence>
<dbReference type="EMBL" id="CP019239">
    <property type="protein sequence ID" value="APW43506.1"/>
    <property type="molecule type" value="Genomic_DNA"/>
</dbReference>
<feature type="domain" description="AttH" evidence="2">
    <location>
        <begin position="42"/>
        <end position="223"/>
    </location>
</feature>
<protein>
    <submittedName>
        <fullName evidence="3">Carotenoid 1,2-hydratase</fullName>
    </submittedName>
</protein>
<dbReference type="STRING" id="1484693.RS694_13840"/>
<feature type="chain" id="PRO_5010333535" evidence="1">
    <location>
        <begin position="23"/>
        <end position="362"/>
    </location>
</feature>
<accession>A0A1P8KC33</accession>
<gene>
    <name evidence="3" type="ORF">RS694_13840</name>
</gene>
<dbReference type="RefSeq" id="WP_029708583.1">
    <property type="nucleotide sequence ID" value="NZ_CP019239.1"/>
</dbReference>
<dbReference type="Gene3D" id="2.40.370.10">
    <property type="entry name" value="AttH-like domain"/>
    <property type="match status" value="2"/>
</dbReference>
<evidence type="ECO:0000256" key="1">
    <source>
        <dbReference type="SAM" id="SignalP"/>
    </source>
</evidence>
<keyword evidence="4" id="KW-1185">Reference proteome</keyword>
<evidence type="ECO:0000259" key="2">
    <source>
        <dbReference type="Pfam" id="PF07143"/>
    </source>
</evidence>
<dbReference type="Pfam" id="PF07143">
    <property type="entry name" value="CrtC"/>
    <property type="match status" value="1"/>
</dbReference>
<proteinExistence type="predicted"/>
<dbReference type="Proteomes" id="UP000186110">
    <property type="component" value="Chromosome"/>
</dbReference>
<sequence length="362" mass="39847">MLSRRALLAAPALACAWPAAWALPPATLRFPRDAGSHNDFATEWWYLTGYANVAGQPAALGYQVTFFRRRVAATQDMPSRLAAKQLLFAHAAVTDVQGKKLWHDQRIARWSGETAGGNPADTASASTQDTGVLLRDWSLRRNGADLQAQIPAGDFTLNLQFKANQPVLLQGQDGLSRKGPEEKQASYYYSLPQLQVSGSIGLKGKTHTLEPGSTAWLDHEWSQEVLHPQAVGWDWIGINLLDGSALTAFQLRDKEGRALWDGGSFRSASGTRYGFSRGEVLFRPVRTWRSALSKAGYPVKWIVRTPADFYTVKAVVDNQELDSRGSTGAIYWEGLCEVWDSNGKLVGRGYLEMTGYAATLKL</sequence>
<dbReference type="SUPFAM" id="SSF159245">
    <property type="entry name" value="AttH-like"/>
    <property type="match status" value="1"/>
</dbReference>
<organism evidence="3 4">
    <name type="scientific">Rhodoferax saidenbachensis</name>
    <dbReference type="NCBI Taxonomy" id="1484693"/>
    <lineage>
        <taxon>Bacteria</taxon>
        <taxon>Pseudomonadati</taxon>
        <taxon>Pseudomonadota</taxon>
        <taxon>Betaproteobacteria</taxon>
        <taxon>Burkholderiales</taxon>
        <taxon>Comamonadaceae</taxon>
        <taxon>Rhodoferax</taxon>
    </lineage>
</organism>
<name>A0A1P8KC33_9BURK</name>
<dbReference type="PANTHER" id="PTHR38591:SF1">
    <property type="entry name" value="BLL1000 PROTEIN"/>
    <property type="match status" value="1"/>
</dbReference>
<dbReference type="KEGG" id="rsb:RS694_13840"/>
<feature type="signal peptide" evidence="1">
    <location>
        <begin position="1"/>
        <end position="22"/>
    </location>
</feature>
<reference evidence="3 4" key="1">
    <citation type="submission" date="2017-01" db="EMBL/GenBank/DDBJ databases">
        <authorList>
            <person name="Mah S.A."/>
            <person name="Swanson W.J."/>
            <person name="Moy G.W."/>
            <person name="Vacquier V.D."/>
        </authorList>
    </citation>
    <scope>NUCLEOTIDE SEQUENCE [LARGE SCALE GENOMIC DNA]</scope>
    <source>
        <strain evidence="3 4">DSM 22694</strain>
    </source>
</reference>
<evidence type="ECO:0000313" key="4">
    <source>
        <dbReference type="Proteomes" id="UP000186110"/>
    </source>
</evidence>
<dbReference type="Pfam" id="PF17186">
    <property type="entry name" value="Lipocalin_9"/>
    <property type="match status" value="1"/>
</dbReference>
<dbReference type="eggNOG" id="COG5621">
    <property type="taxonomic scope" value="Bacteria"/>
</dbReference>
<dbReference type="InterPro" id="IPR010791">
    <property type="entry name" value="AttH_dom"/>
</dbReference>
<keyword evidence="1" id="KW-0732">Signal</keyword>
<dbReference type="PANTHER" id="PTHR38591">
    <property type="entry name" value="HYDROLASE"/>
    <property type="match status" value="1"/>
</dbReference>
<dbReference type="AlphaFoldDB" id="A0A1P8KC33"/>
<dbReference type="InterPro" id="IPR023374">
    <property type="entry name" value="AttH-like_dom_sf"/>
</dbReference>